<accession>A0A3G9J746</accession>
<keyword evidence="2" id="KW-1185">Reference proteome</keyword>
<dbReference type="Proteomes" id="UP000275368">
    <property type="component" value="Chromosome"/>
</dbReference>
<proteinExistence type="predicted"/>
<dbReference type="KEGG" id="pbk:Back11_09630"/>
<gene>
    <name evidence="1" type="ORF">Back11_09630</name>
</gene>
<protein>
    <recommendedName>
        <fullName evidence="3">Lipoprotein</fullName>
    </recommendedName>
</protein>
<name>A0A3G9J746_9BACL</name>
<dbReference type="AlphaFoldDB" id="A0A3G9J746"/>
<dbReference type="EMBL" id="AP019308">
    <property type="protein sequence ID" value="BBH19618.1"/>
    <property type="molecule type" value="Genomic_DNA"/>
</dbReference>
<evidence type="ECO:0008006" key="3">
    <source>
        <dbReference type="Google" id="ProtNLM"/>
    </source>
</evidence>
<reference evidence="1 2" key="1">
    <citation type="submission" date="2018-11" db="EMBL/GenBank/DDBJ databases">
        <title>Complete genome sequence of Paenibacillus baekrokdamisoli strain KCTC 33723.</title>
        <authorList>
            <person name="Kang S.W."/>
            <person name="Lee K.C."/>
            <person name="Kim K.K."/>
            <person name="Kim J.S."/>
            <person name="Kim D.S."/>
            <person name="Ko S.H."/>
            <person name="Yang S.H."/>
            <person name="Lee J.S."/>
        </authorList>
    </citation>
    <scope>NUCLEOTIDE SEQUENCE [LARGE SCALE GENOMIC DNA]</scope>
    <source>
        <strain evidence="1 2">KCTC 33723</strain>
    </source>
</reference>
<sequence>MATNIRKLLILIFWGVIVLETGCASPVNHKSPEELLSLTVAGLSGIDHYSFSGKTDITLGDRVKLNSASFHGTVREHGQVKVKSNEQSNSAAIGSPLKLLKQVQETAHKTELLKDQSGQWTSVLSITSNEKSSTRIWANNLRSEFAEIAKRVPTASKGHAMKARSLQSQAALEQEWKTELLHSQAEFDRMVSTLHVQTTYKLTLDRRHLTPLRLKELSILHYKTADGEQQKETKTTDMTFLLTGKSGS</sequence>
<evidence type="ECO:0000313" key="2">
    <source>
        <dbReference type="Proteomes" id="UP000275368"/>
    </source>
</evidence>
<evidence type="ECO:0000313" key="1">
    <source>
        <dbReference type="EMBL" id="BBH19618.1"/>
    </source>
</evidence>
<organism evidence="1 2">
    <name type="scientific">Paenibacillus baekrokdamisoli</name>
    <dbReference type="NCBI Taxonomy" id="1712516"/>
    <lineage>
        <taxon>Bacteria</taxon>
        <taxon>Bacillati</taxon>
        <taxon>Bacillota</taxon>
        <taxon>Bacilli</taxon>
        <taxon>Bacillales</taxon>
        <taxon>Paenibacillaceae</taxon>
        <taxon>Paenibacillus</taxon>
    </lineage>
</organism>